<proteinExistence type="predicted"/>
<evidence type="ECO:0000256" key="1">
    <source>
        <dbReference type="ARBA" id="ARBA00022729"/>
    </source>
</evidence>
<name>A0A0F6YL15_9BACT</name>
<dbReference type="AlphaFoldDB" id="A0A0F6YL15"/>
<organism evidence="2 3">
    <name type="scientific">Sandaracinus amylolyticus</name>
    <dbReference type="NCBI Taxonomy" id="927083"/>
    <lineage>
        <taxon>Bacteria</taxon>
        <taxon>Pseudomonadati</taxon>
        <taxon>Myxococcota</taxon>
        <taxon>Polyangia</taxon>
        <taxon>Polyangiales</taxon>
        <taxon>Sandaracinaceae</taxon>
        <taxon>Sandaracinus</taxon>
    </lineage>
</organism>
<dbReference type="EMBL" id="CP011125">
    <property type="protein sequence ID" value="AKF09335.1"/>
    <property type="molecule type" value="Genomic_DNA"/>
</dbReference>
<protein>
    <submittedName>
        <fullName evidence="2">Tryptophan synthase alpha chain</fullName>
    </submittedName>
</protein>
<dbReference type="OrthoDB" id="5494283at2"/>
<dbReference type="PANTHER" id="PTHR33227:SF48">
    <property type="entry name" value="STIGMA-SPECIFIC STIG1-LIKE PROTEIN 4"/>
    <property type="match status" value="1"/>
</dbReference>
<dbReference type="PROSITE" id="PS51257">
    <property type="entry name" value="PROKAR_LIPOPROTEIN"/>
    <property type="match status" value="1"/>
</dbReference>
<dbReference type="RefSeq" id="WP_053236391.1">
    <property type="nucleotide sequence ID" value="NZ_CP011125.1"/>
</dbReference>
<evidence type="ECO:0000313" key="2">
    <source>
        <dbReference type="EMBL" id="AKF09335.1"/>
    </source>
</evidence>
<accession>A0A0F6YL15</accession>
<dbReference type="InterPro" id="IPR006969">
    <property type="entry name" value="Stig-like"/>
</dbReference>
<sequence>MRRPLSLVLVALAAWVVGCEAEGFRIRDTGVRIDPPECFDLGDCDDGIECTSDDCAGLRCYHGRPPGFCPGSACVPDHGGCASSVACTSDLDCADDDACTADERCELGSCTVRYLGDRDGDGDLQPECGGGDCDDADAHVSIYADEQCDGRDEDCDGDVDESSCGLGQCVNGACVCPEGTAICEGACVDNRTDVEHCGTCGVSCASGGVCDQGACACPIGLELCAEQNACNTIGTTPRSCGVCRVSCDDGTQCIDGECICPDDFLTCRGLCVDPRSNREHCGACGVSCQWCEECVEGACVPRADATLCDGICTRLLSDARNCGECGHACAADESCSRGACICSGAYCDGVCTPTRSDPANCGGCGVVCPAGSRCEDSRCGCVDCDVSGGRCADVSFDADHCGGCDLACPIDQGCVDGVCVASTSCVTRDGGDCIDAVIDLRPRGGSAVCREMAYEWCPRAPGIAGVVRLDNPYTVESDRNVPLALAAARQGVCATTLGYVVELDAYGGVSWCFDPQGRSGGAAIIAGGGATQLLLDATQPGLSPPWLVSTRATAAYRVVTARTPADDWRLIGVTVVGEAVASAARGGVIAGTFSGAISPPCSGSAECVAHVTARGGTDGYVAFTGPEPRLVTVGGPSDDAVHTIVGVADDVVIAGSFRGSWDGLVSHGASDAFVARMRGDGSYVWRVAIGGASEDEALRVVEHLGAVIVAGRFSGSITIGDQTITAPRPGALFLAALRADTGAPSWARAIDARPWDLARDVDAILESAAPPIALPLRLGLAASASEIAITADFTGTIDLAGTSLTSVGASDVLVARFASDDGRLLAARGLGGVGEDHAADVAIDDTGTAWIAAHLGAPMSLGAVSIGEGAVLIGVLP</sequence>
<keyword evidence="3" id="KW-1185">Reference proteome</keyword>
<evidence type="ECO:0000313" key="3">
    <source>
        <dbReference type="Proteomes" id="UP000034883"/>
    </source>
</evidence>
<dbReference type="PANTHER" id="PTHR33227">
    <property type="entry name" value="STIGMA-SPECIFIC STIG1-LIKE PROTEIN 3"/>
    <property type="match status" value="1"/>
</dbReference>
<dbReference type="STRING" id="927083.DB32_006484"/>
<reference evidence="2 3" key="1">
    <citation type="submission" date="2015-03" db="EMBL/GenBank/DDBJ databases">
        <title>Genome assembly of Sandaracinus amylolyticus DSM 53668.</title>
        <authorList>
            <person name="Sharma G."/>
            <person name="Subramanian S."/>
        </authorList>
    </citation>
    <scope>NUCLEOTIDE SEQUENCE [LARGE SCALE GENOMIC DNA]</scope>
    <source>
        <strain evidence="2 3">DSM 53668</strain>
    </source>
</reference>
<gene>
    <name evidence="2" type="ORF">DB32_006484</name>
</gene>
<dbReference type="Proteomes" id="UP000034883">
    <property type="component" value="Chromosome"/>
</dbReference>
<dbReference type="KEGG" id="samy:DB32_006484"/>
<keyword evidence="1" id="KW-0732">Signal</keyword>